<sequence>MTYKRSYRYYKFWELCLYSIIQINMPIKI</sequence>
<organism evidence="1">
    <name type="scientific">viral metagenome</name>
    <dbReference type="NCBI Taxonomy" id="1070528"/>
    <lineage>
        <taxon>unclassified sequences</taxon>
        <taxon>metagenomes</taxon>
        <taxon>organismal metagenomes</taxon>
    </lineage>
</organism>
<protein>
    <submittedName>
        <fullName evidence="1">Uncharacterized protein</fullName>
    </submittedName>
</protein>
<accession>A0A6C0H8S6</accession>
<proteinExistence type="predicted"/>
<evidence type="ECO:0000313" key="1">
    <source>
        <dbReference type="EMBL" id="QHT76515.1"/>
    </source>
</evidence>
<name>A0A6C0H8S6_9ZZZZ</name>
<dbReference type="AlphaFoldDB" id="A0A6C0H8S6"/>
<dbReference type="EMBL" id="MN739897">
    <property type="protein sequence ID" value="QHT76515.1"/>
    <property type="molecule type" value="Genomic_DNA"/>
</dbReference>
<reference evidence="1" key="1">
    <citation type="journal article" date="2020" name="Nature">
        <title>Giant virus diversity and host interactions through global metagenomics.</title>
        <authorList>
            <person name="Schulz F."/>
            <person name="Roux S."/>
            <person name="Paez-Espino D."/>
            <person name="Jungbluth S."/>
            <person name="Walsh D.A."/>
            <person name="Denef V.J."/>
            <person name="McMahon K.D."/>
            <person name="Konstantinidis K.T."/>
            <person name="Eloe-Fadrosh E.A."/>
            <person name="Kyrpides N.C."/>
            <person name="Woyke T."/>
        </authorList>
    </citation>
    <scope>NUCLEOTIDE SEQUENCE</scope>
    <source>
        <strain evidence="1">GVMAG-M-3300023179-82</strain>
    </source>
</reference>